<accession>A0AA42TFS3</accession>
<gene>
    <name evidence="1" type="ORF">N5C32_14600</name>
</gene>
<evidence type="ECO:0000313" key="2">
    <source>
        <dbReference type="Proteomes" id="UP001158500"/>
    </source>
</evidence>
<reference evidence="1" key="1">
    <citation type="submission" date="2022-09" db="EMBL/GenBank/DDBJ databases">
        <title>Intensive care unit water sources are persistently colonized with multi-drug resistant bacteria and are the site of extensive horizontal gene transfer of antibiotic resistance genes.</title>
        <authorList>
            <person name="Diorio-Toth L."/>
        </authorList>
    </citation>
    <scope>NUCLEOTIDE SEQUENCE</scope>
    <source>
        <strain evidence="1">GD03947</strain>
    </source>
</reference>
<dbReference type="Gene3D" id="3.40.50.300">
    <property type="entry name" value="P-loop containing nucleotide triphosphate hydrolases"/>
    <property type="match status" value="1"/>
</dbReference>
<dbReference type="InterPro" id="IPR027417">
    <property type="entry name" value="P-loop_NTPase"/>
</dbReference>
<evidence type="ECO:0000313" key="1">
    <source>
        <dbReference type="EMBL" id="MDH1237266.1"/>
    </source>
</evidence>
<dbReference type="Pfam" id="PF21448">
    <property type="entry name" value="DNMK"/>
    <property type="match status" value="1"/>
</dbReference>
<dbReference type="RefSeq" id="WP_279641639.1">
    <property type="nucleotide sequence ID" value="NZ_JAOCAE010000009.1"/>
</dbReference>
<dbReference type="AlphaFoldDB" id="A0AA42TFS3"/>
<evidence type="ECO:0008006" key="3">
    <source>
        <dbReference type="Google" id="ProtNLM"/>
    </source>
</evidence>
<name>A0AA42TFS3_STUST</name>
<comment type="caution">
    <text evidence="1">The sequence shown here is derived from an EMBL/GenBank/DDBJ whole genome shotgun (WGS) entry which is preliminary data.</text>
</comment>
<dbReference type="Proteomes" id="UP001158500">
    <property type="component" value="Unassembled WGS sequence"/>
</dbReference>
<protein>
    <recommendedName>
        <fullName evidence="3">DUF927 domain-containing protein</fullName>
    </recommendedName>
</protein>
<dbReference type="EMBL" id="JAOCAE010000009">
    <property type="protein sequence ID" value="MDH1237266.1"/>
    <property type="molecule type" value="Genomic_DNA"/>
</dbReference>
<dbReference type="InterPro" id="IPR048444">
    <property type="entry name" value="DNMK"/>
</dbReference>
<organism evidence="1 2">
    <name type="scientific">Stutzerimonas stutzeri</name>
    <name type="common">Pseudomonas stutzeri</name>
    <dbReference type="NCBI Taxonomy" id="316"/>
    <lineage>
        <taxon>Bacteria</taxon>
        <taxon>Pseudomonadati</taxon>
        <taxon>Pseudomonadota</taxon>
        <taxon>Gammaproteobacteria</taxon>
        <taxon>Pseudomonadales</taxon>
        <taxon>Pseudomonadaceae</taxon>
        <taxon>Stutzerimonas</taxon>
    </lineage>
</organism>
<proteinExistence type="predicted"/>
<sequence>MYHFLQFKPNAKEPWRLYDERQLSGLEQPPAFMTVLKVDQDPENFAENGEDPLDHVKYMGPMYFDFDGPDLDAVLESVRTILTHLTKKLDIDKSFIHCWLSGKKGVHVTVPARVFGLKAPVKALPLIYREVAETMKVEHLDMVVYSAGRGRMWRCENIQRPTGTFKVGVTYDELVDMDSEQYATLVAQPRPSMALNEPSDSVIFPKAEALFKAARIRAAKRIKAMKSSVVVPKEKLQALTEVPGCIQKLITEGDSPESNWNQAAMQVAAYVAARYERDDADEYTADIVEPFVTNVESSARPSAKERRKHVEGMLNRAFTGRLKFLPGPLIATIGKPCGHCIICRGDVENPEQKGSDDEDDFDPRTSIRAATIGYFLENEGSGRKLTTFTFWPHTEVYDLEDVSADQVLFKESPRRAYIGKLIDDLGQVVEDHEMPEEAWSSKRSLISAISGRNSATVTASDADIQNLLRAVQELGRRKAEQQGKEIEKMVRTQLCGVLLDRRRDKVVAHYVEDAGSCTSAGKVSRYYYNGDPKQSPKLLSEDYPYEDDTELEEAISHLTKVNEAHSIGAVIGWHVACHFREHIQFNEVQFPLLNISGNASAGKTSLAILASFLNGMDYGKADFMNVEVSTIYPLVRFVSSSSTVPRLVEEVNPANIGVGMYGKILGILKAAWNRAPVPRGKLSEKGVGISADRVSSPIVYTSEQTATVPSLRSRTVEVTSAFGDLFYDGDREKPIEWLGKSPRQLMQTLGTEWGRQCVHPDLWVLLAHREWLACQRNLSNGMVVSDVRFDNEARWIKDQGGILIEIRRKGATQVAPHVSEAGCTVPADHVIRNDGTIDDLYAALDEVMNCLRT</sequence>